<name>A0A1H5XRY5_9FLAO</name>
<dbReference type="PANTHER" id="PTHR30404:SF0">
    <property type="entry name" value="N-ACETYLMURAMOYL-L-ALANINE AMIDASE AMIC"/>
    <property type="match status" value="1"/>
</dbReference>
<dbReference type="EC" id="3.5.1.28" evidence="2"/>
<evidence type="ECO:0000256" key="2">
    <source>
        <dbReference type="ARBA" id="ARBA00011901"/>
    </source>
</evidence>
<dbReference type="GO" id="GO:0030288">
    <property type="term" value="C:outer membrane-bounded periplasmic space"/>
    <property type="evidence" value="ECO:0007669"/>
    <property type="project" value="TreeGrafter"/>
</dbReference>
<dbReference type="AlphaFoldDB" id="A0A1H5XRY5"/>
<comment type="catalytic activity">
    <reaction evidence="1">
        <text>Hydrolyzes the link between N-acetylmuramoyl residues and L-amino acid residues in certain cell-wall glycopeptides.</text>
        <dbReference type="EC" id="3.5.1.28"/>
    </reaction>
</comment>
<dbReference type="GO" id="GO:0009253">
    <property type="term" value="P:peptidoglycan catabolic process"/>
    <property type="evidence" value="ECO:0007669"/>
    <property type="project" value="InterPro"/>
</dbReference>
<evidence type="ECO:0000313" key="5">
    <source>
        <dbReference type="EMBL" id="SEG14170.1"/>
    </source>
</evidence>
<dbReference type="PANTHER" id="PTHR30404">
    <property type="entry name" value="N-ACETYLMURAMOYL-L-ALANINE AMIDASE"/>
    <property type="match status" value="1"/>
</dbReference>
<dbReference type="Gene3D" id="3.40.630.40">
    <property type="entry name" value="Zn-dependent exopeptidases"/>
    <property type="match status" value="1"/>
</dbReference>
<proteinExistence type="predicted"/>
<evidence type="ECO:0000313" key="6">
    <source>
        <dbReference type="Proteomes" id="UP000236738"/>
    </source>
</evidence>
<evidence type="ECO:0000256" key="1">
    <source>
        <dbReference type="ARBA" id="ARBA00001561"/>
    </source>
</evidence>
<gene>
    <name evidence="5" type="ORF">SAMN05421847_1521</name>
</gene>
<dbReference type="OrthoDB" id="9806267at2"/>
<dbReference type="RefSeq" id="WP_103913503.1">
    <property type="nucleotide sequence ID" value="NZ_FNUS01000003.1"/>
</dbReference>
<evidence type="ECO:0000256" key="3">
    <source>
        <dbReference type="ARBA" id="ARBA00022801"/>
    </source>
</evidence>
<dbReference type="SUPFAM" id="SSF53187">
    <property type="entry name" value="Zn-dependent exopeptidases"/>
    <property type="match status" value="1"/>
</dbReference>
<dbReference type="GO" id="GO:0008745">
    <property type="term" value="F:N-acetylmuramoyl-L-alanine amidase activity"/>
    <property type="evidence" value="ECO:0007669"/>
    <property type="project" value="UniProtKB-EC"/>
</dbReference>
<dbReference type="EMBL" id="FNUS01000003">
    <property type="protein sequence ID" value="SEG14170.1"/>
    <property type="molecule type" value="Genomic_DNA"/>
</dbReference>
<organism evidence="5 6">
    <name type="scientific">Halpernia humi</name>
    <dbReference type="NCBI Taxonomy" id="493375"/>
    <lineage>
        <taxon>Bacteria</taxon>
        <taxon>Pseudomonadati</taxon>
        <taxon>Bacteroidota</taxon>
        <taxon>Flavobacteriia</taxon>
        <taxon>Flavobacteriales</taxon>
        <taxon>Weeksellaceae</taxon>
        <taxon>Chryseobacterium group</taxon>
        <taxon>Halpernia</taxon>
    </lineage>
</organism>
<dbReference type="FunFam" id="3.40.630.40:FF:000005">
    <property type="entry name" value="N-acetylmuramoyl-L-alanine amidase (AmiA)"/>
    <property type="match status" value="1"/>
</dbReference>
<dbReference type="SMART" id="SM00646">
    <property type="entry name" value="Ami_3"/>
    <property type="match status" value="1"/>
</dbReference>
<keyword evidence="6" id="KW-1185">Reference proteome</keyword>
<dbReference type="InterPro" id="IPR002508">
    <property type="entry name" value="MurNAc-LAA_cat"/>
</dbReference>
<accession>A0A1H5XRY5</accession>
<dbReference type="Proteomes" id="UP000236738">
    <property type="component" value="Unassembled WGS sequence"/>
</dbReference>
<feature type="domain" description="MurNAc-LAA" evidence="4">
    <location>
        <begin position="95"/>
        <end position="253"/>
    </location>
</feature>
<sequence length="429" mass="48294">MIISRFNILKCFFLISLLFSTFGFAQKKFVLVLDAGHGGSDFGANRGYSDIGRVNEKDITLAITLKLGKLLEKNKDIKVIYTRTTDEYPSLTARTNLANRNKADLFISIHCNANDRSSPYGTETFVQGPDQNKTNLEVAKEENDVIFLNAEDKKTFSSYDPNSPESLIALKIQQSKYLEASLTLGSLVEDNFANKDKRLSRGVKQKNLHVLRLNAMPSILIETGFISNYDEAHYLVSEAGQNEIAQSIYDAIISYKNLKGNISTAETKPEEPKQPAEVPSKNDFRILLMSTPVKYDEGDPAFKGLNYILTIKENGLYKYYYSTTNMASIRDNNLKTAKDAGFRNAYAVGFIPNQTLGTGYYRIELAATKDKLSSNSYILNTLKGVDRNKEKGIFYYTYGKYNSLEQAVENQKDLEKRGIKNTVIEKVLK</sequence>
<dbReference type="CDD" id="cd02696">
    <property type="entry name" value="MurNAc-LAA"/>
    <property type="match status" value="1"/>
</dbReference>
<protein>
    <recommendedName>
        <fullName evidence="2">N-acetylmuramoyl-L-alanine amidase</fullName>
        <ecNumber evidence="2">3.5.1.28</ecNumber>
    </recommendedName>
</protein>
<evidence type="ECO:0000259" key="4">
    <source>
        <dbReference type="SMART" id="SM00646"/>
    </source>
</evidence>
<dbReference type="Pfam" id="PF01520">
    <property type="entry name" value="Amidase_3"/>
    <property type="match status" value="1"/>
</dbReference>
<keyword evidence="3" id="KW-0378">Hydrolase</keyword>
<dbReference type="InterPro" id="IPR050695">
    <property type="entry name" value="N-acetylmuramoyl_amidase_3"/>
</dbReference>
<reference evidence="6" key="1">
    <citation type="submission" date="2016-10" db="EMBL/GenBank/DDBJ databases">
        <authorList>
            <person name="Varghese N."/>
            <person name="Submissions S."/>
        </authorList>
    </citation>
    <scope>NUCLEOTIDE SEQUENCE [LARGE SCALE GENOMIC DNA]</scope>
    <source>
        <strain evidence="6">DSM 21580</strain>
    </source>
</reference>